<comment type="caution">
    <text evidence="1">The sequence shown here is derived from an EMBL/GenBank/DDBJ whole genome shotgun (WGS) entry which is preliminary data.</text>
</comment>
<evidence type="ECO:0000313" key="2">
    <source>
        <dbReference type="Proteomes" id="UP001060215"/>
    </source>
</evidence>
<organism evidence="1 2">
    <name type="scientific">Camellia lanceoleosa</name>
    <dbReference type="NCBI Taxonomy" id="1840588"/>
    <lineage>
        <taxon>Eukaryota</taxon>
        <taxon>Viridiplantae</taxon>
        <taxon>Streptophyta</taxon>
        <taxon>Embryophyta</taxon>
        <taxon>Tracheophyta</taxon>
        <taxon>Spermatophyta</taxon>
        <taxon>Magnoliopsida</taxon>
        <taxon>eudicotyledons</taxon>
        <taxon>Gunneridae</taxon>
        <taxon>Pentapetalae</taxon>
        <taxon>asterids</taxon>
        <taxon>Ericales</taxon>
        <taxon>Theaceae</taxon>
        <taxon>Camellia</taxon>
    </lineage>
</organism>
<protein>
    <submittedName>
        <fullName evidence="1">Uncharacterized protein</fullName>
    </submittedName>
</protein>
<gene>
    <name evidence="1" type="ORF">LOK49_LG06G00357</name>
</gene>
<name>A0ACC0HCC8_9ERIC</name>
<keyword evidence="2" id="KW-1185">Reference proteome</keyword>
<dbReference type="EMBL" id="CM045762">
    <property type="protein sequence ID" value="KAI8010553.1"/>
    <property type="molecule type" value="Genomic_DNA"/>
</dbReference>
<sequence length="78" mass="8494">MVIMGALSGSGGIQKDIRLVVFVFWILLFIIDEEYSYHTEGLTCLTITCDSTLALTGSNDIPVHIVNITTGKGWCVCV</sequence>
<accession>A0ACC0HCC8</accession>
<proteinExistence type="predicted"/>
<dbReference type="Proteomes" id="UP001060215">
    <property type="component" value="Chromosome 5"/>
</dbReference>
<reference evidence="1 2" key="1">
    <citation type="journal article" date="2022" name="Plant J.">
        <title>Chromosome-level genome of Camellia lanceoleosa provides a valuable resource for understanding genome evolution and self-incompatibility.</title>
        <authorList>
            <person name="Gong W."/>
            <person name="Xiao S."/>
            <person name="Wang L."/>
            <person name="Liao Z."/>
            <person name="Chang Y."/>
            <person name="Mo W."/>
            <person name="Hu G."/>
            <person name="Li W."/>
            <person name="Zhao G."/>
            <person name="Zhu H."/>
            <person name="Hu X."/>
            <person name="Ji K."/>
            <person name="Xiang X."/>
            <person name="Song Q."/>
            <person name="Yuan D."/>
            <person name="Jin S."/>
            <person name="Zhang L."/>
        </authorList>
    </citation>
    <scope>NUCLEOTIDE SEQUENCE [LARGE SCALE GENOMIC DNA]</scope>
    <source>
        <strain evidence="1">SQ_2022a</strain>
    </source>
</reference>
<evidence type="ECO:0000313" key="1">
    <source>
        <dbReference type="EMBL" id="KAI8010553.1"/>
    </source>
</evidence>